<gene>
    <name evidence="2" type="ORF">SDC9_193715</name>
</gene>
<proteinExistence type="predicted"/>
<dbReference type="Gene3D" id="3.40.50.1820">
    <property type="entry name" value="alpha/beta hydrolase"/>
    <property type="match status" value="1"/>
</dbReference>
<accession>A0A645I5S0</accession>
<comment type="caution">
    <text evidence="2">The sequence shown here is derived from an EMBL/GenBank/DDBJ whole genome shotgun (WGS) entry which is preliminary data.</text>
</comment>
<organism evidence="2">
    <name type="scientific">bioreactor metagenome</name>
    <dbReference type="NCBI Taxonomy" id="1076179"/>
    <lineage>
        <taxon>unclassified sequences</taxon>
        <taxon>metagenomes</taxon>
        <taxon>ecological metagenomes</taxon>
    </lineage>
</organism>
<dbReference type="Pfam" id="PF00326">
    <property type="entry name" value="Peptidase_S9"/>
    <property type="match status" value="1"/>
</dbReference>
<feature type="domain" description="Peptidase S9 prolyl oligopeptidase catalytic" evidence="1">
    <location>
        <begin position="14"/>
        <end position="148"/>
    </location>
</feature>
<dbReference type="InterPro" id="IPR029058">
    <property type="entry name" value="AB_hydrolase_fold"/>
</dbReference>
<sequence>MWKIIIQSIKESKQFIDTIIREHDADAKRLGIMGSSMGAITAGGVMVENLDVKCLIGLNGTFAWQEAIKRNHMPTPSHENKQIVKSYDPANNGDKIKEKAILILHGVQDTSVPIETQRLFYDKVSPLYIENPSNLQLIEVANINHKITMGMIEDAVTWLKEHL</sequence>
<dbReference type="GO" id="GO:0006508">
    <property type="term" value="P:proteolysis"/>
    <property type="evidence" value="ECO:0007669"/>
    <property type="project" value="InterPro"/>
</dbReference>
<reference evidence="2" key="1">
    <citation type="submission" date="2019-08" db="EMBL/GenBank/DDBJ databases">
        <authorList>
            <person name="Kucharzyk K."/>
            <person name="Murdoch R.W."/>
            <person name="Higgins S."/>
            <person name="Loffler F."/>
        </authorList>
    </citation>
    <scope>NUCLEOTIDE SEQUENCE</scope>
</reference>
<name>A0A645I5S0_9ZZZZ</name>
<dbReference type="GO" id="GO:0008236">
    <property type="term" value="F:serine-type peptidase activity"/>
    <property type="evidence" value="ECO:0007669"/>
    <property type="project" value="InterPro"/>
</dbReference>
<dbReference type="InterPro" id="IPR001375">
    <property type="entry name" value="Peptidase_S9_cat"/>
</dbReference>
<protein>
    <recommendedName>
        <fullName evidence="1">Peptidase S9 prolyl oligopeptidase catalytic domain-containing protein</fullName>
    </recommendedName>
</protein>
<evidence type="ECO:0000313" key="2">
    <source>
        <dbReference type="EMBL" id="MPN46132.1"/>
    </source>
</evidence>
<dbReference type="EMBL" id="VSSQ01106553">
    <property type="protein sequence ID" value="MPN46132.1"/>
    <property type="molecule type" value="Genomic_DNA"/>
</dbReference>
<evidence type="ECO:0000259" key="1">
    <source>
        <dbReference type="Pfam" id="PF00326"/>
    </source>
</evidence>
<dbReference type="AlphaFoldDB" id="A0A645I5S0"/>
<dbReference type="SUPFAM" id="SSF53474">
    <property type="entry name" value="alpha/beta-Hydrolases"/>
    <property type="match status" value="1"/>
</dbReference>